<protein>
    <submittedName>
        <fullName evidence="4">3-(3-hydroxyphenyl)propionate hydroxylase</fullName>
    </submittedName>
</protein>
<dbReference type="EMBL" id="UPSH01000002">
    <property type="protein sequence ID" value="VBB19062.1"/>
    <property type="molecule type" value="Genomic_DNA"/>
</dbReference>
<organism evidence="4 5">
    <name type="scientific">Yasminevirus sp. GU-2018</name>
    <dbReference type="NCBI Taxonomy" id="2420051"/>
    <lineage>
        <taxon>Viruses</taxon>
        <taxon>Varidnaviria</taxon>
        <taxon>Bamfordvirae</taxon>
        <taxon>Nucleocytoviricota</taxon>
        <taxon>Megaviricetes</taxon>
        <taxon>Imitervirales</taxon>
        <taxon>Mimiviridae</taxon>
        <taxon>Klosneuvirinae</taxon>
        <taxon>Yasminevirus</taxon>
        <taxon>Yasminevirus saudimassiliense</taxon>
    </lineage>
</organism>
<dbReference type="Gene3D" id="3.30.70.2450">
    <property type="match status" value="1"/>
</dbReference>
<dbReference type="PANTHER" id="PTHR43476:SF4">
    <property type="entry name" value="BLR0106 PROTEIN"/>
    <property type="match status" value="1"/>
</dbReference>
<dbReference type="Proteomes" id="UP000594342">
    <property type="component" value="Unassembled WGS sequence"/>
</dbReference>
<dbReference type="InterPro" id="IPR036188">
    <property type="entry name" value="FAD/NAD-bd_sf"/>
</dbReference>
<feature type="domain" description="FAD-binding" evidence="3">
    <location>
        <begin position="2"/>
        <end position="324"/>
    </location>
</feature>
<evidence type="ECO:0000259" key="3">
    <source>
        <dbReference type="Pfam" id="PF01494"/>
    </source>
</evidence>
<evidence type="ECO:0000256" key="2">
    <source>
        <dbReference type="ARBA" id="ARBA00023027"/>
    </source>
</evidence>
<gene>
    <name evidence="4" type="ORF">YASMINEVIRUS_1594</name>
</gene>
<dbReference type="InterPro" id="IPR050631">
    <property type="entry name" value="PheA/TfdB_FAD_monoxygenase"/>
</dbReference>
<evidence type="ECO:0000256" key="1">
    <source>
        <dbReference type="ARBA" id="ARBA00023002"/>
    </source>
</evidence>
<evidence type="ECO:0000313" key="4">
    <source>
        <dbReference type="EMBL" id="VBB19062.1"/>
    </source>
</evidence>
<comment type="caution">
    <text evidence="4">The sequence shown here is derived from an EMBL/GenBank/DDBJ whole genome shotgun (WGS) entry which is preliminary data.</text>
</comment>
<dbReference type="PANTHER" id="PTHR43476">
    <property type="entry name" value="3-(3-HYDROXY-PHENYL)PROPIONATE/3-HYDROXYCINNAMIC ACID HYDROXYLASE"/>
    <property type="match status" value="1"/>
</dbReference>
<name>A0A5K0UBK3_9VIRU</name>
<keyword evidence="1" id="KW-0560">Oxidoreductase</keyword>
<dbReference type="GO" id="GO:0016491">
    <property type="term" value="F:oxidoreductase activity"/>
    <property type="evidence" value="ECO:0007669"/>
    <property type="project" value="UniProtKB-KW"/>
</dbReference>
<keyword evidence="2" id="KW-0520">NAD</keyword>
<dbReference type="GO" id="GO:0071949">
    <property type="term" value="F:FAD binding"/>
    <property type="evidence" value="ECO:0007669"/>
    <property type="project" value="InterPro"/>
</dbReference>
<proteinExistence type="predicted"/>
<accession>A0A5K0UBK3</accession>
<dbReference type="SUPFAM" id="SSF51905">
    <property type="entry name" value="FAD/NAD(P)-binding domain"/>
    <property type="match status" value="1"/>
</dbReference>
<sequence length="400" mass="46456">MGPIGLLLGSELAKINEDFDIDIIDKSSKIFITREFHHAGFLHKRSVDLIKRLTVYKKISQELTFNFKTRYYMIKNKVFEVDFTGSGCALFPQHKLMSGLIEECEMQKNVKLFFGTEFINLTIKRKEKGEKVKKTVFVKIRTENDTSSERVEEYDYVFGADSSSSTVRRNVGIDFKKENFVVDLLPNISDDKTWMVNDFNINDTNLGELQNLDWFINESRPFMYTSFEKRHFRLEFMCKDKDERLSLKEVVSLARQFVPKAVLNQLTEINLKRSSVYTTRNLVADSFQMGNEVFLVGDACHTVVPFLGMGVTCGFDDVKYICDAFKKKKKLTNYTKDRRSKIIESQFKAKVLELVIHVLVLIDRLPIPSVINSFIKYVITFIVSCLPKFFLNALQNYLLH</sequence>
<reference evidence="4 5" key="1">
    <citation type="submission" date="2018-10" db="EMBL/GenBank/DDBJ databases">
        <authorList>
            <consortium name="IHU Genomes"/>
        </authorList>
    </citation>
    <scope>NUCLEOTIDE SEQUENCE [LARGE SCALE GENOMIC DNA]</scope>
    <source>
        <strain evidence="4 5">A1</strain>
    </source>
</reference>
<keyword evidence="5" id="KW-1185">Reference proteome</keyword>
<dbReference type="PRINTS" id="PR00420">
    <property type="entry name" value="RNGMNOXGNASE"/>
</dbReference>
<evidence type="ECO:0000313" key="5">
    <source>
        <dbReference type="Proteomes" id="UP000594342"/>
    </source>
</evidence>
<dbReference type="Pfam" id="PF01494">
    <property type="entry name" value="FAD_binding_3"/>
    <property type="match status" value="1"/>
</dbReference>
<dbReference type="Gene3D" id="3.50.50.60">
    <property type="entry name" value="FAD/NAD(P)-binding domain"/>
    <property type="match status" value="1"/>
</dbReference>
<dbReference type="InterPro" id="IPR002938">
    <property type="entry name" value="FAD-bd"/>
</dbReference>